<sequence>MELGRLCPGKAAGPDGVCPWLLRDCAAELCQPLHKIFNLSLQLGRVTALWKTSCIVPVPKTKCPAELNDYRPVALTSHIMKTLEQLILRLLRSEVKDKLDSLQFTYKEHIGVDDAVLYMLHRVLSHLEEPGVYVRIMFFDFSSAFNTIQPTILKDKLTKMGVDPSCVSWITDYLTGRPQFVRLRNCVSGTLMSSTGAPQGTVLTPFLFPLYMSDLKYSTESCHIQKN</sequence>
<dbReference type="InterPro" id="IPR043502">
    <property type="entry name" value="DNA/RNA_pol_sf"/>
</dbReference>
<dbReference type="EMBL" id="OY660881">
    <property type="protein sequence ID" value="CAJ1079927.1"/>
    <property type="molecule type" value="Genomic_DNA"/>
</dbReference>
<keyword evidence="3" id="KW-1185">Reference proteome</keyword>
<gene>
    <name evidence="2" type="ORF">XNOV1_A023771</name>
</gene>
<name>A0AAV1H1L7_XYRNO</name>
<dbReference type="AlphaFoldDB" id="A0AAV1H1L7"/>
<dbReference type="PANTHER" id="PTHR47510:SF3">
    <property type="entry name" value="ENDO_EXONUCLEASE_PHOSPHATASE DOMAIN-CONTAINING PROTEIN"/>
    <property type="match status" value="1"/>
</dbReference>
<protein>
    <recommendedName>
        <fullName evidence="1">Reverse transcriptase domain-containing protein</fullName>
    </recommendedName>
</protein>
<proteinExistence type="predicted"/>
<accession>A0AAV1H1L7</accession>
<reference evidence="2" key="1">
    <citation type="submission" date="2023-08" db="EMBL/GenBank/DDBJ databases">
        <authorList>
            <person name="Alioto T."/>
            <person name="Alioto T."/>
            <person name="Gomez Garrido J."/>
        </authorList>
    </citation>
    <scope>NUCLEOTIDE SEQUENCE</scope>
</reference>
<dbReference type="Pfam" id="PF00078">
    <property type="entry name" value="RVT_1"/>
    <property type="match status" value="1"/>
</dbReference>
<dbReference type="Proteomes" id="UP001178508">
    <property type="component" value="Chromosome 18"/>
</dbReference>
<evidence type="ECO:0000259" key="1">
    <source>
        <dbReference type="PROSITE" id="PS50878"/>
    </source>
</evidence>
<evidence type="ECO:0000313" key="2">
    <source>
        <dbReference type="EMBL" id="CAJ1079927.1"/>
    </source>
</evidence>
<evidence type="ECO:0000313" key="3">
    <source>
        <dbReference type="Proteomes" id="UP001178508"/>
    </source>
</evidence>
<dbReference type="PROSITE" id="PS50878">
    <property type="entry name" value="RT_POL"/>
    <property type="match status" value="1"/>
</dbReference>
<dbReference type="SUPFAM" id="SSF56672">
    <property type="entry name" value="DNA/RNA polymerases"/>
    <property type="match status" value="1"/>
</dbReference>
<feature type="domain" description="Reverse transcriptase" evidence="1">
    <location>
        <begin position="39"/>
        <end position="227"/>
    </location>
</feature>
<dbReference type="PANTHER" id="PTHR47510">
    <property type="entry name" value="REVERSE TRANSCRIPTASE DOMAIN-CONTAINING PROTEIN"/>
    <property type="match status" value="1"/>
</dbReference>
<dbReference type="InterPro" id="IPR000477">
    <property type="entry name" value="RT_dom"/>
</dbReference>
<organism evidence="2 3">
    <name type="scientific">Xyrichtys novacula</name>
    <name type="common">Pearly razorfish</name>
    <name type="synonym">Hemipteronotus novacula</name>
    <dbReference type="NCBI Taxonomy" id="13765"/>
    <lineage>
        <taxon>Eukaryota</taxon>
        <taxon>Metazoa</taxon>
        <taxon>Chordata</taxon>
        <taxon>Craniata</taxon>
        <taxon>Vertebrata</taxon>
        <taxon>Euteleostomi</taxon>
        <taxon>Actinopterygii</taxon>
        <taxon>Neopterygii</taxon>
        <taxon>Teleostei</taxon>
        <taxon>Neoteleostei</taxon>
        <taxon>Acanthomorphata</taxon>
        <taxon>Eupercaria</taxon>
        <taxon>Labriformes</taxon>
        <taxon>Labridae</taxon>
        <taxon>Xyrichtys</taxon>
    </lineage>
</organism>